<keyword evidence="2" id="KW-1185">Reference proteome</keyword>
<gene>
    <name evidence="1" type="ORF">QCA50_020431</name>
</gene>
<reference evidence="1 2" key="1">
    <citation type="submission" date="2022-09" db="EMBL/GenBank/DDBJ databases">
        <authorList>
            <person name="Palmer J.M."/>
        </authorList>
    </citation>
    <scope>NUCLEOTIDE SEQUENCE [LARGE SCALE GENOMIC DNA]</scope>
    <source>
        <strain evidence="1 2">DSM 7382</strain>
    </source>
</reference>
<proteinExistence type="predicted"/>
<evidence type="ECO:0000313" key="1">
    <source>
        <dbReference type="EMBL" id="KAK7676617.1"/>
    </source>
</evidence>
<name>A0AAW0FHE7_9APHY</name>
<organism evidence="1 2">
    <name type="scientific">Cerrena zonata</name>
    <dbReference type="NCBI Taxonomy" id="2478898"/>
    <lineage>
        <taxon>Eukaryota</taxon>
        <taxon>Fungi</taxon>
        <taxon>Dikarya</taxon>
        <taxon>Basidiomycota</taxon>
        <taxon>Agaricomycotina</taxon>
        <taxon>Agaricomycetes</taxon>
        <taxon>Polyporales</taxon>
        <taxon>Cerrenaceae</taxon>
        <taxon>Cerrena</taxon>
    </lineage>
</organism>
<evidence type="ECO:0000313" key="2">
    <source>
        <dbReference type="Proteomes" id="UP001385951"/>
    </source>
</evidence>
<comment type="caution">
    <text evidence="1">The sequence shown here is derived from an EMBL/GenBank/DDBJ whole genome shotgun (WGS) entry which is preliminary data.</text>
</comment>
<dbReference type="Proteomes" id="UP001385951">
    <property type="component" value="Unassembled WGS sequence"/>
</dbReference>
<protein>
    <submittedName>
        <fullName evidence="1">Uncharacterized protein</fullName>
    </submittedName>
</protein>
<dbReference type="EMBL" id="JASBNA010000110">
    <property type="protein sequence ID" value="KAK7676617.1"/>
    <property type="molecule type" value="Genomic_DNA"/>
</dbReference>
<dbReference type="AlphaFoldDB" id="A0AAW0FHE7"/>
<accession>A0AAW0FHE7</accession>
<sequence>MLAILPTTSLMLKSELPKLLATGNLTHPTLNASIHSQNVSDTTSSSTVTYRLIGRVLYKIAQQSKSQSSHHWTAQFLIGDQTFLYDDCRDQGIMKAIGEPSILETQSYLASMWIYHRVTENAWIERGVETVTVSQAEPNTPPKDAINVESSQVQVDCAPSTDEDKTSETHERSATEVEDIEDIFHINSPNNLSKMAWSSSDDEEPSFSVSTGTWNDSMLGSFGLFPTNQRSRHVYPSVIIDRDANDPTLPNIEWYYGNSYRRGEKPTTRFLHLSLEACGKLLTNQREFGGYYLSML</sequence>